<dbReference type="GO" id="GO:0102559">
    <property type="term" value="F:peptide chain release factor N(5)-glutamine methyltransferase activity"/>
    <property type="evidence" value="ECO:0007669"/>
    <property type="project" value="UniProtKB-EC"/>
</dbReference>
<protein>
    <recommendedName>
        <fullName evidence="5">Release factor glutamine methyltransferase</fullName>
        <shortName evidence="5">RF MTase</shortName>
        <ecNumber evidence="5">2.1.1.297</ecNumber>
    </recommendedName>
    <alternativeName>
        <fullName evidence="5">N5-glutamine methyltransferase PrmC</fullName>
    </alternativeName>
    <alternativeName>
        <fullName evidence="5">Protein-(glutamine-N5) MTase PrmC</fullName>
    </alternativeName>
    <alternativeName>
        <fullName evidence="5">Protein-glutamine N-methyltransferase PrmC</fullName>
    </alternativeName>
</protein>
<dbReference type="Proteomes" id="UP000216947">
    <property type="component" value="Unassembled WGS sequence"/>
</dbReference>
<evidence type="ECO:0000259" key="6">
    <source>
        <dbReference type="Pfam" id="PF05175"/>
    </source>
</evidence>
<dbReference type="SUPFAM" id="SSF53335">
    <property type="entry name" value="S-adenosyl-L-methionine-dependent methyltransferases"/>
    <property type="match status" value="1"/>
</dbReference>
<dbReference type="PANTHER" id="PTHR18895:SF74">
    <property type="entry name" value="MTRF1L RELEASE FACTOR GLUTAMINE METHYLTRANSFERASE"/>
    <property type="match status" value="1"/>
</dbReference>
<dbReference type="InterPro" id="IPR004556">
    <property type="entry name" value="HemK-like"/>
</dbReference>
<dbReference type="InterPro" id="IPR029063">
    <property type="entry name" value="SAM-dependent_MTases_sf"/>
</dbReference>
<proteinExistence type="inferred from homology"/>
<sequence>MTSDVDRPILHAFLHDPRLPRLEARMLLEHVLQKPRAWMLAHDTDPIESWQAQQYQVLASRRLAGEPMAYLVGRREFMGRDFAVTPDVLIPRPDTELLVETALQWLQDHHEAAVLDLGTGSGVIAVSIALDAPHASVTATDASASALQVAVRNAARLGARVDFAQGSWYDALPARARYDLIVSNPPYIAHDDDHLRRGDLRYEPPCALTDGADGLRDLCAIIAGAPARLRPGGALWVEHGWDQAEAVRRLLAQAGFRQITSRRDLAGIERISGGSL</sequence>
<gene>
    <name evidence="5" type="primary">prmC</name>
    <name evidence="8" type="ORF">CAL19_16890</name>
</gene>
<dbReference type="InterPro" id="IPR040758">
    <property type="entry name" value="PrmC_N"/>
</dbReference>
<evidence type="ECO:0000259" key="7">
    <source>
        <dbReference type="Pfam" id="PF17827"/>
    </source>
</evidence>
<accession>A0A261QUC5</accession>
<dbReference type="GO" id="GO:0003676">
    <property type="term" value="F:nucleic acid binding"/>
    <property type="evidence" value="ECO:0007669"/>
    <property type="project" value="InterPro"/>
</dbReference>
<organism evidence="8 9">
    <name type="scientific">Bordetella genomosp. 7</name>
    <dbReference type="NCBI Taxonomy" id="1416805"/>
    <lineage>
        <taxon>Bacteria</taxon>
        <taxon>Pseudomonadati</taxon>
        <taxon>Pseudomonadota</taxon>
        <taxon>Betaproteobacteria</taxon>
        <taxon>Burkholderiales</taxon>
        <taxon>Alcaligenaceae</taxon>
        <taxon>Bordetella</taxon>
    </lineage>
</organism>
<keyword evidence="1 5" id="KW-0489">Methyltransferase</keyword>
<evidence type="ECO:0000256" key="1">
    <source>
        <dbReference type="ARBA" id="ARBA00022603"/>
    </source>
</evidence>
<dbReference type="PANTHER" id="PTHR18895">
    <property type="entry name" value="HEMK METHYLTRANSFERASE"/>
    <property type="match status" value="1"/>
</dbReference>
<feature type="binding site" evidence="5">
    <location>
        <position position="184"/>
    </location>
    <ligand>
        <name>S-adenosyl-L-methionine</name>
        <dbReference type="ChEBI" id="CHEBI:59789"/>
    </ligand>
</feature>
<comment type="caution">
    <text evidence="8">The sequence shown here is derived from an EMBL/GenBank/DDBJ whole genome shotgun (WGS) entry which is preliminary data.</text>
</comment>
<evidence type="ECO:0000256" key="2">
    <source>
        <dbReference type="ARBA" id="ARBA00022679"/>
    </source>
</evidence>
<evidence type="ECO:0000256" key="4">
    <source>
        <dbReference type="ARBA" id="ARBA00048391"/>
    </source>
</evidence>
<keyword evidence="9" id="KW-1185">Reference proteome</keyword>
<dbReference type="NCBIfam" id="TIGR03534">
    <property type="entry name" value="RF_mod_PrmC"/>
    <property type="match status" value="1"/>
</dbReference>
<dbReference type="InterPro" id="IPR002052">
    <property type="entry name" value="DNA_methylase_N6_adenine_CS"/>
</dbReference>
<evidence type="ECO:0000313" key="9">
    <source>
        <dbReference type="Proteomes" id="UP000216947"/>
    </source>
</evidence>
<dbReference type="FunFam" id="3.40.50.150:FF:000053">
    <property type="entry name" value="Release factor glutamine methyltransferase"/>
    <property type="match status" value="1"/>
</dbReference>
<comment type="catalytic activity">
    <reaction evidence="4 5">
        <text>L-glutaminyl-[peptide chain release factor] + S-adenosyl-L-methionine = N(5)-methyl-L-glutaminyl-[peptide chain release factor] + S-adenosyl-L-homocysteine + H(+)</text>
        <dbReference type="Rhea" id="RHEA:42896"/>
        <dbReference type="Rhea" id="RHEA-COMP:10271"/>
        <dbReference type="Rhea" id="RHEA-COMP:10272"/>
        <dbReference type="ChEBI" id="CHEBI:15378"/>
        <dbReference type="ChEBI" id="CHEBI:30011"/>
        <dbReference type="ChEBI" id="CHEBI:57856"/>
        <dbReference type="ChEBI" id="CHEBI:59789"/>
        <dbReference type="ChEBI" id="CHEBI:61891"/>
        <dbReference type="EC" id="2.1.1.297"/>
    </reaction>
</comment>
<feature type="binding site" evidence="5">
    <location>
        <begin position="118"/>
        <end position="122"/>
    </location>
    <ligand>
        <name>S-adenosyl-L-methionine</name>
        <dbReference type="ChEBI" id="CHEBI:59789"/>
    </ligand>
</feature>
<dbReference type="Pfam" id="PF17827">
    <property type="entry name" value="PrmC_N"/>
    <property type="match status" value="1"/>
</dbReference>
<dbReference type="Gene3D" id="1.10.8.10">
    <property type="entry name" value="DNA helicase RuvA subunit, C-terminal domain"/>
    <property type="match status" value="1"/>
</dbReference>
<feature type="domain" description="Release factor glutamine methyltransferase N-terminal" evidence="7">
    <location>
        <begin position="19"/>
        <end position="73"/>
    </location>
</feature>
<keyword evidence="2 5" id="KW-0808">Transferase</keyword>
<feature type="binding site" evidence="5">
    <location>
        <begin position="184"/>
        <end position="187"/>
    </location>
    <ligand>
        <name>substrate</name>
    </ligand>
</feature>
<dbReference type="EC" id="2.1.1.297" evidence="5"/>
<dbReference type="AlphaFoldDB" id="A0A261QUC5"/>
<dbReference type="InterPro" id="IPR050320">
    <property type="entry name" value="N5-glutamine_MTase"/>
</dbReference>
<dbReference type="OrthoDB" id="9800643at2"/>
<dbReference type="HAMAP" id="MF_02126">
    <property type="entry name" value="RF_methyltr_PrmC"/>
    <property type="match status" value="1"/>
</dbReference>
<dbReference type="GO" id="GO:0032259">
    <property type="term" value="P:methylation"/>
    <property type="evidence" value="ECO:0007669"/>
    <property type="project" value="UniProtKB-KW"/>
</dbReference>
<dbReference type="NCBIfam" id="TIGR00536">
    <property type="entry name" value="hemK_fam"/>
    <property type="match status" value="1"/>
</dbReference>
<dbReference type="InterPro" id="IPR019874">
    <property type="entry name" value="RF_methyltr_PrmC"/>
</dbReference>
<dbReference type="RefSeq" id="WP_094797475.1">
    <property type="nucleotide sequence ID" value="NZ_NEVI01000020.1"/>
</dbReference>
<dbReference type="EMBL" id="NEVK01000008">
    <property type="protein sequence ID" value="OZI16366.1"/>
    <property type="molecule type" value="Genomic_DNA"/>
</dbReference>
<dbReference type="CDD" id="cd02440">
    <property type="entry name" value="AdoMet_MTases"/>
    <property type="match status" value="1"/>
</dbReference>
<keyword evidence="3 5" id="KW-0949">S-adenosyl-L-methionine</keyword>
<reference evidence="9" key="1">
    <citation type="submission" date="2017-05" db="EMBL/GenBank/DDBJ databases">
        <title>Complete and WGS of Bordetella genogroups.</title>
        <authorList>
            <person name="Spilker T."/>
            <person name="Lipuma J."/>
        </authorList>
    </citation>
    <scope>NUCLEOTIDE SEQUENCE [LARGE SCALE GENOMIC DNA]</scope>
    <source>
        <strain evidence="9">AU18089</strain>
    </source>
</reference>
<dbReference type="InterPro" id="IPR007848">
    <property type="entry name" value="Small_mtfrase_dom"/>
</dbReference>
<name>A0A261QUC5_9BORD</name>
<evidence type="ECO:0000313" key="8">
    <source>
        <dbReference type="EMBL" id="OZI16366.1"/>
    </source>
</evidence>
<evidence type="ECO:0000256" key="3">
    <source>
        <dbReference type="ARBA" id="ARBA00022691"/>
    </source>
</evidence>
<dbReference type="Pfam" id="PF05175">
    <property type="entry name" value="MTS"/>
    <property type="match status" value="1"/>
</dbReference>
<feature type="binding site" evidence="5">
    <location>
        <position position="141"/>
    </location>
    <ligand>
        <name>S-adenosyl-L-methionine</name>
        <dbReference type="ChEBI" id="CHEBI:59789"/>
    </ligand>
</feature>
<evidence type="ECO:0000256" key="5">
    <source>
        <dbReference type="HAMAP-Rule" id="MF_02126"/>
    </source>
</evidence>
<comment type="function">
    <text evidence="5">Methylates the class 1 translation termination release factors RF1/PrfA and RF2/PrfB on the glutamine residue of the universally conserved GGQ motif.</text>
</comment>
<feature type="binding site" evidence="5">
    <location>
        <position position="168"/>
    </location>
    <ligand>
        <name>S-adenosyl-L-methionine</name>
        <dbReference type="ChEBI" id="CHEBI:59789"/>
    </ligand>
</feature>
<dbReference type="PROSITE" id="PS00092">
    <property type="entry name" value="N6_MTASE"/>
    <property type="match status" value="1"/>
</dbReference>
<comment type="similarity">
    <text evidence="5">Belongs to the protein N5-glutamine methyltransferase family. PrmC subfamily.</text>
</comment>
<feature type="domain" description="Methyltransferase small" evidence="6">
    <location>
        <begin position="103"/>
        <end position="192"/>
    </location>
</feature>
<dbReference type="Gene3D" id="3.40.50.150">
    <property type="entry name" value="Vaccinia Virus protein VP39"/>
    <property type="match status" value="1"/>
</dbReference>